<evidence type="ECO:0000256" key="1">
    <source>
        <dbReference type="ARBA" id="ARBA00001974"/>
    </source>
</evidence>
<dbReference type="Gene3D" id="3.30.465.10">
    <property type="match status" value="1"/>
</dbReference>
<dbReference type="PROSITE" id="PS00862">
    <property type="entry name" value="OX2_COVAL_FAD"/>
    <property type="match status" value="1"/>
</dbReference>
<keyword evidence="5" id="KW-0560">Oxidoreductase</keyword>
<dbReference type="Pfam" id="PF01565">
    <property type="entry name" value="FAD_binding_4"/>
    <property type="match status" value="1"/>
</dbReference>
<proteinExistence type="inferred from homology"/>
<dbReference type="PANTHER" id="PTHR42973">
    <property type="entry name" value="BINDING OXIDOREDUCTASE, PUTATIVE (AFU_ORTHOLOGUE AFUA_1G17690)-RELATED"/>
    <property type="match status" value="1"/>
</dbReference>
<comment type="caution">
    <text evidence="7">The sequence shown here is derived from an EMBL/GenBank/DDBJ whole genome shotgun (WGS) entry which is preliminary data.</text>
</comment>
<reference evidence="7" key="1">
    <citation type="submission" date="2022-11" db="EMBL/GenBank/DDBJ databases">
        <authorList>
            <person name="Somphong A."/>
            <person name="Phongsopitanun W."/>
        </authorList>
    </citation>
    <scope>NUCLEOTIDE SEQUENCE</scope>
    <source>
        <strain evidence="7">Pm04-4</strain>
    </source>
</reference>
<evidence type="ECO:0000256" key="3">
    <source>
        <dbReference type="ARBA" id="ARBA00022630"/>
    </source>
</evidence>
<dbReference type="InterPro" id="IPR012951">
    <property type="entry name" value="BBE"/>
</dbReference>
<dbReference type="Pfam" id="PF08031">
    <property type="entry name" value="BBE"/>
    <property type="match status" value="1"/>
</dbReference>
<keyword evidence="3" id="KW-0285">Flavoprotein</keyword>
<comment type="similarity">
    <text evidence="2">Belongs to the oxygen-dependent FAD-linked oxidoreductase family.</text>
</comment>
<dbReference type="InterPro" id="IPR036318">
    <property type="entry name" value="FAD-bd_PCMH-like_sf"/>
</dbReference>
<dbReference type="InterPro" id="IPR050416">
    <property type="entry name" value="FAD-linked_Oxidoreductase"/>
</dbReference>
<gene>
    <name evidence="7" type="ORF">OWR29_25875</name>
</gene>
<dbReference type="Proteomes" id="UP001151002">
    <property type="component" value="Unassembled WGS sequence"/>
</dbReference>
<organism evidence="7 8">
    <name type="scientific">Paractinoplanes pyxinae</name>
    <dbReference type="NCBI Taxonomy" id="2997416"/>
    <lineage>
        <taxon>Bacteria</taxon>
        <taxon>Bacillati</taxon>
        <taxon>Actinomycetota</taxon>
        <taxon>Actinomycetes</taxon>
        <taxon>Micromonosporales</taxon>
        <taxon>Micromonosporaceae</taxon>
        <taxon>Paractinoplanes</taxon>
    </lineage>
</organism>
<comment type="cofactor">
    <cofactor evidence="1">
        <name>FAD</name>
        <dbReference type="ChEBI" id="CHEBI:57692"/>
    </cofactor>
</comment>
<dbReference type="InterPro" id="IPR016169">
    <property type="entry name" value="FAD-bd_PCMH_sub2"/>
</dbReference>
<evidence type="ECO:0000313" key="7">
    <source>
        <dbReference type="EMBL" id="MCY1141440.1"/>
    </source>
</evidence>
<feature type="domain" description="FAD-binding PCMH-type" evidence="6">
    <location>
        <begin position="1"/>
        <end position="170"/>
    </location>
</feature>
<dbReference type="SUPFAM" id="SSF56176">
    <property type="entry name" value="FAD-binding/transporter-associated domain-like"/>
    <property type="match status" value="1"/>
</dbReference>
<dbReference type="PROSITE" id="PS51387">
    <property type="entry name" value="FAD_PCMH"/>
    <property type="match status" value="1"/>
</dbReference>
<evidence type="ECO:0000259" key="6">
    <source>
        <dbReference type="PROSITE" id="PS51387"/>
    </source>
</evidence>
<sequence>MQHRPRVVVGAASAADVQVAVRFAADRGLPVAVLATGHHAVVPIEDAVLITTHRMDEVVIDAAARTATVGAGVRWAQVVAEAARHGLAPLNGSSPLVGVVGYTLGGGISPTMGRRYGWAADHVESLDLVTADGRLRMVTAESDPDLFWAVRGGTSNFGVVTALTFRLFPQEILYAGGLFFDGAHAAAVLQAYAAWATTAPESCTSSVALLRLPPLPSVPEPVRGRFVVHVRIASVDLLRAQQTIEPLRRAAPLFLDTVQEIPYSAFDTIHADPVEPMPFVERSAMLAEFTAETVNRLLENAGPDTDVPVQIIELRHLGGAFSRQPYPANAVGNREALFSMWIVGVGGPDEAVTQLRYADELVGALASWTTGGAYINQYGLDDHLPQRIAAAYPEQAWPRLRAIKSRIDPTNTFRLNHNITPAAAG</sequence>
<dbReference type="Gene3D" id="3.30.43.10">
    <property type="entry name" value="Uridine Diphospho-n-acetylenolpyruvylglucosamine Reductase, domain 2"/>
    <property type="match status" value="1"/>
</dbReference>
<protein>
    <submittedName>
        <fullName evidence="7">FAD-binding oxidoreductase</fullName>
    </submittedName>
</protein>
<keyword evidence="8" id="KW-1185">Reference proteome</keyword>
<dbReference type="InterPro" id="IPR016166">
    <property type="entry name" value="FAD-bd_PCMH"/>
</dbReference>
<evidence type="ECO:0000256" key="2">
    <source>
        <dbReference type="ARBA" id="ARBA00005466"/>
    </source>
</evidence>
<dbReference type="PANTHER" id="PTHR42973:SF39">
    <property type="entry name" value="FAD-BINDING PCMH-TYPE DOMAIN-CONTAINING PROTEIN"/>
    <property type="match status" value="1"/>
</dbReference>
<evidence type="ECO:0000313" key="8">
    <source>
        <dbReference type="Proteomes" id="UP001151002"/>
    </source>
</evidence>
<keyword evidence="4" id="KW-0274">FAD</keyword>
<dbReference type="InterPro" id="IPR006093">
    <property type="entry name" value="Oxy_OxRdtase_FAD_BS"/>
</dbReference>
<dbReference type="Gene3D" id="3.40.462.20">
    <property type="match status" value="1"/>
</dbReference>
<accession>A0ABT4B4N8</accession>
<evidence type="ECO:0000256" key="5">
    <source>
        <dbReference type="ARBA" id="ARBA00023002"/>
    </source>
</evidence>
<name>A0ABT4B4N8_9ACTN</name>
<dbReference type="InterPro" id="IPR006094">
    <property type="entry name" value="Oxid_FAD_bind_N"/>
</dbReference>
<dbReference type="EMBL" id="JAPNTZ010000009">
    <property type="protein sequence ID" value="MCY1141440.1"/>
    <property type="molecule type" value="Genomic_DNA"/>
</dbReference>
<dbReference type="InterPro" id="IPR016167">
    <property type="entry name" value="FAD-bd_PCMH_sub1"/>
</dbReference>
<evidence type="ECO:0000256" key="4">
    <source>
        <dbReference type="ARBA" id="ARBA00022827"/>
    </source>
</evidence>
<dbReference type="RefSeq" id="WP_267565823.1">
    <property type="nucleotide sequence ID" value="NZ_JAPNTZ010000009.1"/>
</dbReference>